<organism evidence="1 2">
    <name type="scientific">Mycena alexandri</name>
    <dbReference type="NCBI Taxonomy" id="1745969"/>
    <lineage>
        <taxon>Eukaryota</taxon>
        <taxon>Fungi</taxon>
        <taxon>Dikarya</taxon>
        <taxon>Basidiomycota</taxon>
        <taxon>Agaricomycotina</taxon>
        <taxon>Agaricomycetes</taxon>
        <taxon>Agaricomycetidae</taxon>
        <taxon>Agaricales</taxon>
        <taxon>Marasmiineae</taxon>
        <taxon>Mycenaceae</taxon>
        <taxon>Mycena</taxon>
    </lineage>
</organism>
<gene>
    <name evidence="1" type="ORF">C8F04DRAFT_1075195</name>
</gene>
<sequence>MCPQFPFSHLPIEKSTKNEDADFWRRADDCLIRYSSGGSFIRRIIERAGGVYLHDADGKTYSPLHVRPMGGKTSFISAADVEHTQPL</sequence>
<name>A0AAD6TAN9_9AGAR</name>
<keyword evidence="2" id="KW-1185">Reference proteome</keyword>
<evidence type="ECO:0000313" key="2">
    <source>
        <dbReference type="Proteomes" id="UP001218188"/>
    </source>
</evidence>
<dbReference type="AlphaFoldDB" id="A0AAD6TAN9"/>
<reference evidence="1" key="1">
    <citation type="submission" date="2023-03" db="EMBL/GenBank/DDBJ databases">
        <title>Massive genome expansion in bonnet fungi (Mycena s.s.) driven by repeated elements and novel gene families across ecological guilds.</title>
        <authorList>
            <consortium name="Lawrence Berkeley National Laboratory"/>
            <person name="Harder C.B."/>
            <person name="Miyauchi S."/>
            <person name="Viragh M."/>
            <person name="Kuo A."/>
            <person name="Thoen E."/>
            <person name="Andreopoulos B."/>
            <person name="Lu D."/>
            <person name="Skrede I."/>
            <person name="Drula E."/>
            <person name="Henrissat B."/>
            <person name="Morin E."/>
            <person name="Kohler A."/>
            <person name="Barry K."/>
            <person name="LaButti K."/>
            <person name="Morin E."/>
            <person name="Salamov A."/>
            <person name="Lipzen A."/>
            <person name="Mereny Z."/>
            <person name="Hegedus B."/>
            <person name="Baldrian P."/>
            <person name="Stursova M."/>
            <person name="Weitz H."/>
            <person name="Taylor A."/>
            <person name="Grigoriev I.V."/>
            <person name="Nagy L.G."/>
            <person name="Martin F."/>
            <person name="Kauserud H."/>
        </authorList>
    </citation>
    <scope>NUCLEOTIDE SEQUENCE</scope>
    <source>
        <strain evidence="1">CBHHK200</strain>
    </source>
</reference>
<feature type="non-terminal residue" evidence="1">
    <location>
        <position position="1"/>
    </location>
</feature>
<evidence type="ECO:0000313" key="1">
    <source>
        <dbReference type="EMBL" id="KAJ7042901.1"/>
    </source>
</evidence>
<dbReference type="Proteomes" id="UP001218188">
    <property type="component" value="Unassembled WGS sequence"/>
</dbReference>
<protein>
    <submittedName>
        <fullName evidence="1">Uncharacterized protein</fullName>
    </submittedName>
</protein>
<comment type="caution">
    <text evidence="1">The sequence shown here is derived from an EMBL/GenBank/DDBJ whole genome shotgun (WGS) entry which is preliminary data.</text>
</comment>
<proteinExistence type="predicted"/>
<dbReference type="EMBL" id="JARJCM010000011">
    <property type="protein sequence ID" value="KAJ7042901.1"/>
    <property type="molecule type" value="Genomic_DNA"/>
</dbReference>
<accession>A0AAD6TAN9</accession>